<protein>
    <submittedName>
        <fullName evidence="1">Uncharacterized protein</fullName>
    </submittedName>
</protein>
<comment type="caution">
    <text evidence="1">The sequence shown here is derived from an EMBL/GenBank/DDBJ whole genome shotgun (WGS) entry which is preliminary data.</text>
</comment>
<dbReference type="EMBL" id="JANPWB010000005">
    <property type="protein sequence ID" value="KAJ1185684.1"/>
    <property type="molecule type" value="Genomic_DNA"/>
</dbReference>
<sequence>MLHCPLGDPLHLTAPAFTTGQATVLLGGKHALRQHQASARPTSPSGSPLKLPADFSWARCQGLAPQLPPVSFSLLASPLRLLPDLLPPSLTSQGDLLRVSGVPSIRVLLKDLLRSSALCTAGLPRRSIMRFTGYLGGRQPPDHPPRSLGLRGSEASYAAHRGCCKPSVVNLSSSQVVSAATGFPDAYASHALNRMCWEVGYCRI</sequence>
<reference evidence="1" key="1">
    <citation type="journal article" date="2022" name="bioRxiv">
        <title>Sequencing and chromosome-scale assembly of the giantPleurodeles waltlgenome.</title>
        <authorList>
            <person name="Brown T."/>
            <person name="Elewa A."/>
            <person name="Iarovenko S."/>
            <person name="Subramanian E."/>
            <person name="Araus A.J."/>
            <person name="Petzold A."/>
            <person name="Susuki M."/>
            <person name="Suzuki K.-i.T."/>
            <person name="Hayashi T."/>
            <person name="Toyoda A."/>
            <person name="Oliveira C."/>
            <person name="Osipova E."/>
            <person name="Leigh N.D."/>
            <person name="Simon A."/>
            <person name="Yun M.H."/>
        </authorList>
    </citation>
    <scope>NUCLEOTIDE SEQUENCE</scope>
    <source>
        <strain evidence="1">20211129_DDA</strain>
        <tissue evidence="1">Liver</tissue>
    </source>
</reference>
<accession>A0AAV7UBC3</accession>
<gene>
    <name evidence="1" type="ORF">NDU88_002474</name>
</gene>
<proteinExistence type="predicted"/>
<dbReference type="Proteomes" id="UP001066276">
    <property type="component" value="Chromosome 3_1"/>
</dbReference>
<evidence type="ECO:0000313" key="1">
    <source>
        <dbReference type="EMBL" id="KAJ1185684.1"/>
    </source>
</evidence>
<name>A0AAV7UBC3_PLEWA</name>
<dbReference type="AlphaFoldDB" id="A0AAV7UBC3"/>
<keyword evidence="2" id="KW-1185">Reference proteome</keyword>
<evidence type="ECO:0000313" key="2">
    <source>
        <dbReference type="Proteomes" id="UP001066276"/>
    </source>
</evidence>
<organism evidence="1 2">
    <name type="scientific">Pleurodeles waltl</name>
    <name type="common">Iberian ribbed newt</name>
    <dbReference type="NCBI Taxonomy" id="8319"/>
    <lineage>
        <taxon>Eukaryota</taxon>
        <taxon>Metazoa</taxon>
        <taxon>Chordata</taxon>
        <taxon>Craniata</taxon>
        <taxon>Vertebrata</taxon>
        <taxon>Euteleostomi</taxon>
        <taxon>Amphibia</taxon>
        <taxon>Batrachia</taxon>
        <taxon>Caudata</taxon>
        <taxon>Salamandroidea</taxon>
        <taxon>Salamandridae</taxon>
        <taxon>Pleurodelinae</taxon>
        <taxon>Pleurodeles</taxon>
    </lineage>
</organism>